<dbReference type="Pfam" id="PF00931">
    <property type="entry name" value="NB-ARC"/>
    <property type="match status" value="1"/>
</dbReference>
<dbReference type="InterPro" id="IPR058192">
    <property type="entry name" value="WHD_ROQ1-like"/>
</dbReference>
<evidence type="ECO:0000313" key="9">
    <source>
        <dbReference type="EMBL" id="KFK24061.1"/>
    </source>
</evidence>
<dbReference type="SUPFAM" id="SSF52058">
    <property type="entry name" value="L domain-like"/>
    <property type="match status" value="1"/>
</dbReference>
<evidence type="ECO:0000256" key="5">
    <source>
        <dbReference type="ARBA" id="ARBA00047304"/>
    </source>
</evidence>
<proteinExistence type="predicted"/>
<dbReference type="PANTHER" id="PTHR11017:SF264">
    <property type="entry name" value="ADP-RIBOSYL CYCLASE_CYCLIC ADP-RIBOSE HYDROLASE"/>
    <property type="match status" value="1"/>
</dbReference>
<evidence type="ECO:0000259" key="7">
    <source>
        <dbReference type="Pfam" id="PF20160"/>
    </source>
</evidence>
<evidence type="ECO:0000256" key="2">
    <source>
        <dbReference type="ARBA" id="ARBA00022614"/>
    </source>
</evidence>
<dbReference type="InterPro" id="IPR027417">
    <property type="entry name" value="P-loop_NTPase"/>
</dbReference>
<sequence>MHNLIQVIGREIVHEEIVQLGRHCRLWDASFIQLLLEDEETKSPLDSESNGVEDIEAIFLEISNLNFFVKSTAFKSCSELKSIQDFPRNLKELYLAGTAIKEVPSSLCDLTDLVVLDVGNCKRLQNLPIGMDLGIDLLEKGLASVAHMAREDHQKLMKAPVFSFSVPTSIGAAEGSDPDILDDVVVFEFLPVNGHSMFLDDCCMVTRCRVDVIAVATKKTILNSRQPTTYVREELDAKGMEKISFNEVNVMESREVGVIHVEKKNFEELEKRRWESISMRIIPREKCLKQLGDKLDMECNDKETRIVGIIGMVGIGKPYLAIELYQKLKMKFGQSVFIDFAREKSKEHGLDWLEKKLVEGLLKRDYGDLGCDDGNAIEVWKHHLIQKKALDVFDNVSDQKQIKSLMGNGEWIKKGSKIVITTEDKSLLNGLICDLYEVPGLNDREGLALFSSHAFESPICGILKGKFMELSRKFVDYAGGNPLALKAFGAELCGKDKGCWEARLKTLTTRSNSKIMKKLRISYDELNELQKDAFLDILCFFRSQDENYIRSLLDSFDPESREAGREIRDLADKFFIRVFDGRVEMHNLLYTLGSELVETTAGKSRLLLSKDAELADLQRKNKERDRVRGIVLDMSKMEETQLENQAFVDMSSLRYLKVYDPGHSECKLNIPDGIEFPKENIVRYLDWMKFPRKKIPSHFEPANLIDLRLPFSKITSIWNCAKVTPKLKWVDLSHSIRSPVALHMPTGQMHSTFIFTNCHELEQVSKNAITSYVQKKSEFMSDDRYNQDFVFKSLISTCFPGCDVPEWFSHQAFVSVLKMELPRDFSQGRLNGIALCVVVSFKEYKDQNNSLQVKCTWELTNESMSVESFVVGGWSNSEDEPHTVESDHTFIGYHTLPNTKKRQQFSSATEVSLRFVVTNGTSEVAVCKVMKCGFSLVYESDEAEITSWEANPSMQTNRQGKISSYGQDVVDCPIETPTTSEYNKADSFLKFFRIKSKTRDVVIPNEGENLGHEPSRSAT</sequence>
<keyword evidence="2" id="KW-0433">Leucine-rich repeat</keyword>
<keyword evidence="3" id="KW-0677">Repeat</keyword>
<dbReference type="PANTHER" id="PTHR11017">
    <property type="entry name" value="LEUCINE-RICH REPEAT-CONTAINING PROTEIN"/>
    <property type="match status" value="1"/>
</dbReference>
<dbReference type="GO" id="GO:0061809">
    <property type="term" value="F:NAD+ nucleosidase activity, cyclic ADP-ribose generating"/>
    <property type="evidence" value="ECO:0007669"/>
    <property type="project" value="UniProtKB-EC"/>
</dbReference>
<dbReference type="Gene3D" id="3.40.50.300">
    <property type="entry name" value="P-loop containing nucleotide triphosphate hydrolases"/>
    <property type="match status" value="1"/>
</dbReference>
<gene>
    <name evidence="9" type="ORF">AALP_AAs46094U000400</name>
</gene>
<dbReference type="EC" id="3.2.2.6" evidence="1"/>
<dbReference type="InterPro" id="IPR042197">
    <property type="entry name" value="Apaf_helical"/>
</dbReference>
<evidence type="ECO:0000256" key="4">
    <source>
        <dbReference type="ARBA" id="ARBA00023027"/>
    </source>
</evidence>
<accession>A0A087G2F9</accession>
<evidence type="ECO:0000256" key="3">
    <source>
        <dbReference type="ARBA" id="ARBA00022737"/>
    </source>
</evidence>
<dbReference type="Proteomes" id="UP000029120">
    <property type="component" value="Unassembled WGS sequence"/>
</dbReference>
<name>A0A087G2F9_ARAAL</name>
<dbReference type="OrthoDB" id="1394818at2759"/>
<dbReference type="PRINTS" id="PR00364">
    <property type="entry name" value="DISEASERSIST"/>
</dbReference>
<dbReference type="InterPro" id="IPR002182">
    <property type="entry name" value="NB-ARC"/>
</dbReference>
<comment type="catalytic activity">
    <reaction evidence="5">
        <text>NAD(+) + H2O = ADP-D-ribose + nicotinamide + H(+)</text>
        <dbReference type="Rhea" id="RHEA:16301"/>
        <dbReference type="ChEBI" id="CHEBI:15377"/>
        <dbReference type="ChEBI" id="CHEBI:15378"/>
        <dbReference type="ChEBI" id="CHEBI:17154"/>
        <dbReference type="ChEBI" id="CHEBI:57540"/>
        <dbReference type="ChEBI" id="CHEBI:57967"/>
        <dbReference type="EC" id="3.2.2.6"/>
    </reaction>
    <physiologicalReaction direction="left-to-right" evidence="5">
        <dbReference type="Rhea" id="RHEA:16302"/>
    </physiologicalReaction>
</comment>
<dbReference type="AlphaFoldDB" id="A0A087G2F9"/>
<feature type="domain" description="Disease resistance protein Roq1-like winged-helix" evidence="8">
    <location>
        <begin position="528"/>
        <end position="598"/>
    </location>
</feature>
<evidence type="ECO:0000259" key="8">
    <source>
        <dbReference type="Pfam" id="PF23282"/>
    </source>
</evidence>
<dbReference type="InterPro" id="IPR032675">
    <property type="entry name" value="LRR_dom_sf"/>
</dbReference>
<dbReference type="Pfam" id="PF20160">
    <property type="entry name" value="C-JID"/>
    <property type="match status" value="1"/>
</dbReference>
<dbReference type="OMA" id="ITSWEAN"/>
<reference evidence="10" key="1">
    <citation type="journal article" date="2015" name="Nat. Plants">
        <title>Genome expansion of Arabis alpina linked with retrotransposition and reduced symmetric DNA methylation.</title>
        <authorList>
            <person name="Willing E.M."/>
            <person name="Rawat V."/>
            <person name="Mandakova T."/>
            <person name="Maumus F."/>
            <person name="James G.V."/>
            <person name="Nordstroem K.J."/>
            <person name="Becker C."/>
            <person name="Warthmann N."/>
            <person name="Chica C."/>
            <person name="Szarzynska B."/>
            <person name="Zytnicki M."/>
            <person name="Albani M.C."/>
            <person name="Kiefer C."/>
            <person name="Bergonzi S."/>
            <person name="Castaings L."/>
            <person name="Mateos J.L."/>
            <person name="Berns M.C."/>
            <person name="Bujdoso N."/>
            <person name="Piofczyk T."/>
            <person name="de Lorenzo L."/>
            <person name="Barrero-Sicilia C."/>
            <person name="Mateos I."/>
            <person name="Piednoel M."/>
            <person name="Hagmann J."/>
            <person name="Chen-Min-Tao R."/>
            <person name="Iglesias-Fernandez R."/>
            <person name="Schuster S.C."/>
            <person name="Alonso-Blanco C."/>
            <person name="Roudier F."/>
            <person name="Carbonero P."/>
            <person name="Paz-Ares J."/>
            <person name="Davis S.J."/>
            <person name="Pecinka A."/>
            <person name="Quesneville H."/>
            <person name="Colot V."/>
            <person name="Lysak M.A."/>
            <person name="Weigel D."/>
            <person name="Coupland G."/>
            <person name="Schneeberger K."/>
        </authorList>
    </citation>
    <scope>NUCLEOTIDE SEQUENCE [LARGE SCALE GENOMIC DNA]</scope>
    <source>
        <strain evidence="10">cv. Pajares</strain>
    </source>
</reference>
<keyword evidence="4" id="KW-0520">NAD</keyword>
<evidence type="ECO:0000259" key="6">
    <source>
        <dbReference type="Pfam" id="PF00931"/>
    </source>
</evidence>
<dbReference type="EMBL" id="KL972681">
    <property type="protein sequence ID" value="KFK24061.1"/>
    <property type="molecule type" value="Genomic_DNA"/>
</dbReference>
<protein>
    <recommendedName>
        <fullName evidence="1">ADP-ribosyl cyclase/cyclic ADP-ribose hydrolase</fullName>
        <ecNumber evidence="1">3.2.2.6</ecNumber>
    </recommendedName>
</protein>
<feature type="domain" description="NB-ARC" evidence="6">
    <location>
        <begin position="285"/>
        <end position="457"/>
    </location>
</feature>
<feature type="domain" description="C-JID" evidence="7">
    <location>
        <begin position="799"/>
        <end position="941"/>
    </location>
</feature>
<dbReference type="InterPro" id="IPR044974">
    <property type="entry name" value="Disease_R_plants"/>
</dbReference>
<dbReference type="Pfam" id="PF23282">
    <property type="entry name" value="WHD_ROQ1"/>
    <property type="match status" value="1"/>
</dbReference>
<dbReference type="GO" id="GO:0006952">
    <property type="term" value="P:defense response"/>
    <property type="evidence" value="ECO:0007669"/>
    <property type="project" value="InterPro"/>
</dbReference>
<dbReference type="InterPro" id="IPR045344">
    <property type="entry name" value="C-JID"/>
</dbReference>
<dbReference type="SUPFAM" id="SSF52540">
    <property type="entry name" value="P-loop containing nucleoside triphosphate hydrolases"/>
    <property type="match status" value="1"/>
</dbReference>
<keyword evidence="10" id="KW-1185">Reference proteome</keyword>
<organism evidence="9 10">
    <name type="scientific">Arabis alpina</name>
    <name type="common">Alpine rock-cress</name>
    <dbReference type="NCBI Taxonomy" id="50452"/>
    <lineage>
        <taxon>Eukaryota</taxon>
        <taxon>Viridiplantae</taxon>
        <taxon>Streptophyta</taxon>
        <taxon>Embryophyta</taxon>
        <taxon>Tracheophyta</taxon>
        <taxon>Spermatophyta</taxon>
        <taxon>Magnoliopsida</taxon>
        <taxon>eudicotyledons</taxon>
        <taxon>Gunneridae</taxon>
        <taxon>Pentapetalae</taxon>
        <taxon>rosids</taxon>
        <taxon>malvids</taxon>
        <taxon>Brassicales</taxon>
        <taxon>Brassicaceae</taxon>
        <taxon>Arabideae</taxon>
        <taxon>Arabis</taxon>
    </lineage>
</organism>
<dbReference type="Gene3D" id="1.10.8.430">
    <property type="entry name" value="Helical domain of apoptotic protease-activating factors"/>
    <property type="match status" value="1"/>
</dbReference>
<dbReference type="GO" id="GO:0043531">
    <property type="term" value="F:ADP binding"/>
    <property type="evidence" value="ECO:0007669"/>
    <property type="project" value="InterPro"/>
</dbReference>
<evidence type="ECO:0000256" key="1">
    <source>
        <dbReference type="ARBA" id="ARBA00011982"/>
    </source>
</evidence>
<evidence type="ECO:0000313" key="10">
    <source>
        <dbReference type="Proteomes" id="UP000029120"/>
    </source>
</evidence>
<dbReference type="Gramene" id="KFK24061">
    <property type="protein sequence ID" value="KFK24061"/>
    <property type="gene ID" value="AALP_AAs46094U000400"/>
</dbReference>
<dbReference type="Gene3D" id="3.80.10.10">
    <property type="entry name" value="Ribonuclease Inhibitor"/>
    <property type="match status" value="2"/>
</dbReference>